<proteinExistence type="predicted"/>
<dbReference type="InterPro" id="IPR036890">
    <property type="entry name" value="HATPase_C_sf"/>
</dbReference>
<organism evidence="6 7">
    <name type="scientific">Massilia antarctica</name>
    <dbReference type="NCBI Taxonomy" id="2765360"/>
    <lineage>
        <taxon>Bacteria</taxon>
        <taxon>Pseudomonadati</taxon>
        <taxon>Pseudomonadota</taxon>
        <taxon>Betaproteobacteria</taxon>
        <taxon>Burkholderiales</taxon>
        <taxon>Oxalobacteraceae</taxon>
        <taxon>Telluria group</taxon>
        <taxon>Massilia</taxon>
    </lineage>
</organism>
<feature type="coiled-coil region" evidence="4">
    <location>
        <begin position="374"/>
        <end position="404"/>
    </location>
</feature>
<dbReference type="SUPFAM" id="SSF55874">
    <property type="entry name" value="ATPase domain of HSP90 chaperone/DNA topoisomerase II/histidine kinase"/>
    <property type="match status" value="1"/>
</dbReference>
<dbReference type="PROSITE" id="PS50109">
    <property type="entry name" value="HIS_KIN"/>
    <property type="match status" value="1"/>
</dbReference>
<accession>A0AA49A9X5</accession>
<protein>
    <recommendedName>
        <fullName evidence="2">histidine kinase</fullName>
        <ecNumber evidence="2">2.7.13.3</ecNumber>
    </recommendedName>
</protein>
<evidence type="ECO:0000313" key="6">
    <source>
        <dbReference type="EMBL" id="QPI52098.1"/>
    </source>
</evidence>
<dbReference type="SMART" id="SM00065">
    <property type="entry name" value="GAF"/>
    <property type="match status" value="2"/>
</dbReference>
<dbReference type="EC" id="2.7.13.3" evidence="2"/>
<dbReference type="SUPFAM" id="SSF55781">
    <property type="entry name" value="GAF domain-like"/>
    <property type="match status" value="2"/>
</dbReference>
<dbReference type="InterPro" id="IPR005467">
    <property type="entry name" value="His_kinase_dom"/>
</dbReference>
<dbReference type="PROSITE" id="PS51257">
    <property type="entry name" value="PROKAR_LIPOPROTEIN"/>
    <property type="match status" value="1"/>
</dbReference>
<dbReference type="Proteomes" id="UP000662888">
    <property type="component" value="Chromosome"/>
</dbReference>
<keyword evidence="7" id="KW-1185">Reference proteome</keyword>
<keyword evidence="6" id="KW-0418">Kinase</keyword>
<evidence type="ECO:0000256" key="2">
    <source>
        <dbReference type="ARBA" id="ARBA00012438"/>
    </source>
</evidence>
<dbReference type="InterPro" id="IPR036097">
    <property type="entry name" value="HisK_dim/P_sf"/>
</dbReference>
<dbReference type="Gene3D" id="1.10.287.130">
    <property type="match status" value="1"/>
</dbReference>
<dbReference type="InterPro" id="IPR003018">
    <property type="entry name" value="GAF"/>
</dbReference>
<evidence type="ECO:0000259" key="5">
    <source>
        <dbReference type="PROSITE" id="PS50109"/>
    </source>
</evidence>
<dbReference type="RefSeq" id="WP_206091596.1">
    <property type="nucleotide sequence ID" value="NZ_CP065053.1"/>
</dbReference>
<evidence type="ECO:0000256" key="4">
    <source>
        <dbReference type="SAM" id="Coils"/>
    </source>
</evidence>
<dbReference type="InterPro" id="IPR029016">
    <property type="entry name" value="GAF-like_dom_sf"/>
</dbReference>
<dbReference type="SUPFAM" id="SSF47384">
    <property type="entry name" value="Homodimeric domain of signal transducing histidine kinase"/>
    <property type="match status" value="1"/>
</dbReference>
<evidence type="ECO:0000256" key="3">
    <source>
        <dbReference type="ARBA" id="ARBA00022553"/>
    </source>
</evidence>
<keyword evidence="6" id="KW-0808">Transferase</keyword>
<dbReference type="Pfam" id="PF13185">
    <property type="entry name" value="GAF_2"/>
    <property type="match status" value="2"/>
</dbReference>
<reference evidence="6 7" key="1">
    <citation type="submission" date="2020-11" db="EMBL/GenBank/DDBJ databases">
        <authorList>
            <person name="Sun Q."/>
        </authorList>
    </citation>
    <scope>NUCLEOTIDE SEQUENCE [LARGE SCALE GENOMIC DNA]</scope>
    <source>
        <strain evidence="6 7">P8398</strain>
    </source>
</reference>
<name>A0AA49A9X5_9BURK</name>
<dbReference type="PRINTS" id="PR00344">
    <property type="entry name" value="BCTRLSENSOR"/>
</dbReference>
<dbReference type="PANTHER" id="PTHR43065">
    <property type="entry name" value="SENSOR HISTIDINE KINASE"/>
    <property type="match status" value="1"/>
</dbReference>
<dbReference type="EMBL" id="CP065053">
    <property type="protein sequence ID" value="QPI52098.1"/>
    <property type="molecule type" value="Genomic_DNA"/>
</dbReference>
<dbReference type="PANTHER" id="PTHR43065:SF47">
    <property type="match status" value="1"/>
</dbReference>
<evidence type="ECO:0000313" key="7">
    <source>
        <dbReference type="Proteomes" id="UP000662888"/>
    </source>
</evidence>
<sequence>MESRLDRLEAVQAMLLGIGQISTGCTDISEFVGAVHRALGRIMYAANFYVALSDREEHTVRFVYYVDERDPTPDPQEKLRLASPEQSPTAWVIMNRRNLVMTGDESAAHEVDGHAWGRGTRAEQWMGCPLLDHQHQALGAIVLQSYSPEHTYSEEDQALFSLIANHVSNALQGIQSVDRLERAVHERTALLAHEVAERRRAEAVQHALYEIANLSASAVDAEMLSGNLHNIISELIVADNFLIALYHPETHEFSIPYFVDQKHAEAPVKRFAYGVGMSSYILDSKQACLHDSASYARLVAERNMGEPLGSVEIASWMGAPMLVHDQPYGVIIVQSYDPAIVYTEADLELLAFMASHVAVAIARMQADRAVRVAKERLEQQNGALNAALTALRDAQTELVRQEKLASLGRLVAGVAHEINTPLGICVTATSHLVQELKLTREEMAAGEMTEDSLQQFFDIIDQSLRIMTTNTQRAAALVRSFKQVAVDQSSEDIRSFNMKAYLAEVLLSLQPRLKGRPLKVEVDCPDEIVLDSFPGAVSQIVTNLVMNSLVHGFTREQAGTIRMEVRLDGGQVWFDYSDDGAGMDQETLAKLFDPFFTTRRGQGGSGLGAHIVYNLVTGPLGGSVKVDSAPGQGLHYRLRFPQSRKQAGAGAAAA</sequence>
<dbReference type="Pfam" id="PF02518">
    <property type="entry name" value="HATPase_c"/>
    <property type="match status" value="1"/>
</dbReference>
<dbReference type="GO" id="GO:0016301">
    <property type="term" value="F:kinase activity"/>
    <property type="evidence" value="ECO:0007669"/>
    <property type="project" value="UniProtKB-KW"/>
</dbReference>
<keyword evidence="4" id="KW-0175">Coiled coil</keyword>
<dbReference type="Gene3D" id="3.30.450.40">
    <property type="match status" value="2"/>
</dbReference>
<dbReference type="Gene3D" id="3.30.565.10">
    <property type="entry name" value="Histidine kinase-like ATPase, C-terminal domain"/>
    <property type="match status" value="1"/>
</dbReference>
<dbReference type="SMART" id="SM00387">
    <property type="entry name" value="HATPase_c"/>
    <property type="match status" value="1"/>
</dbReference>
<comment type="catalytic activity">
    <reaction evidence="1">
        <text>ATP + protein L-histidine = ADP + protein N-phospho-L-histidine.</text>
        <dbReference type="EC" id="2.7.13.3"/>
    </reaction>
</comment>
<gene>
    <name evidence="6" type="ORF">IV454_11700</name>
</gene>
<dbReference type="CDD" id="cd00082">
    <property type="entry name" value="HisKA"/>
    <property type="match status" value="1"/>
</dbReference>
<feature type="domain" description="Histidine kinase" evidence="5">
    <location>
        <begin position="413"/>
        <end position="644"/>
    </location>
</feature>
<dbReference type="InterPro" id="IPR003661">
    <property type="entry name" value="HisK_dim/P_dom"/>
</dbReference>
<evidence type="ECO:0000256" key="1">
    <source>
        <dbReference type="ARBA" id="ARBA00000085"/>
    </source>
</evidence>
<dbReference type="InterPro" id="IPR004358">
    <property type="entry name" value="Sig_transdc_His_kin-like_C"/>
</dbReference>
<keyword evidence="3" id="KW-0597">Phosphoprotein</keyword>
<dbReference type="InterPro" id="IPR003594">
    <property type="entry name" value="HATPase_dom"/>
</dbReference>